<evidence type="ECO:0000313" key="1">
    <source>
        <dbReference type="EMBL" id="KAJ7669080.1"/>
    </source>
</evidence>
<sequence length="308" mass="33790">PRFENEPPFENDCLSSTLSYTASILSIFLAKLYVEYVQEGAFMPGASVFREISSRFAELSTAVKFPSGIILKLSFLFHSTVRSGFHPAPRLFAGHSKAPLSVPAILCSLRPENLKSSDFVDLAGMVKASVRFDPAQPQLRLSYDWSVAGGHIPFPQHACGYLYYHPPPLHAPLAGSIRLRVNSDDARGSDLLLPTGLPWCIGLPQLVAFAHGAGALQQLLADDLISHAAITHCTRVFAGRRSRLPHVLLFALDQPFALAMEQAELRLVVVGRERVALFTKQRLFGDPAPRYPFKGMSSLCKGEGQRAH</sequence>
<evidence type="ECO:0000313" key="2">
    <source>
        <dbReference type="Proteomes" id="UP001221757"/>
    </source>
</evidence>
<dbReference type="AlphaFoldDB" id="A0AAD7CXK7"/>
<protein>
    <submittedName>
        <fullName evidence="1">Uncharacterized protein</fullName>
    </submittedName>
</protein>
<reference evidence="1" key="1">
    <citation type="submission" date="2023-03" db="EMBL/GenBank/DDBJ databases">
        <title>Massive genome expansion in bonnet fungi (Mycena s.s.) driven by repeated elements and novel gene families across ecological guilds.</title>
        <authorList>
            <consortium name="Lawrence Berkeley National Laboratory"/>
            <person name="Harder C.B."/>
            <person name="Miyauchi S."/>
            <person name="Viragh M."/>
            <person name="Kuo A."/>
            <person name="Thoen E."/>
            <person name="Andreopoulos B."/>
            <person name="Lu D."/>
            <person name="Skrede I."/>
            <person name="Drula E."/>
            <person name="Henrissat B."/>
            <person name="Morin E."/>
            <person name="Kohler A."/>
            <person name="Barry K."/>
            <person name="LaButti K."/>
            <person name="Morin E."/>
            <person name="Salamov A."/>
            <person name="Lipzen A."/>
            <person name="Mereny Z."/>
            <person name="Hegedus B."/>
            <person name="Baldrian P."/>
            <person name="Stursova M."/>
            <person name="Weitz H."/>
            <person name="Taylor A."/>
            <person name="Grigoriev I.V."/>
            <person name="Nagy L.G."/>
            <person name="Martin F."/>
            <person name="Kauserud H."/>
        </authorList>
    </citation>
    <scope>NUCLEOTIDE SEQUENCE</scope>
    <source>
        <strain evidence="1">CBHHK067</strain>
    </source>
</reference>
<dbReference type="EMBL" id="JARKIE010000189">
    <property type="protein sequence ID" value="KAJ7669080.1"/>
    <property type="molecule type" value="Genomic_DNA"/>
</dbReference>
<accession>A0AAD7CXK7</accession>
<name>A0AAD7CXK7_MYCRO</name>
<gene>
    <name evidence="1" type="ORF">B0H17DRAFT_1247076</name>
</gene>
<feature type="non-terminal residue" evidence="1">
    <location>
        <position position="1"/>
    </location>
</feature>
<keyword evidence="2" id="KW-1185">Reference proteome</keyword>
<proteinExistence type="predicted"/>
<organism evidence="1 2">
    <name type="scientific">Mycena rosella</name>
    <name type="common">Pink bonnet</name>
    <name type="synonym">Agaricus rosellus</name>
    <dbReference type="NCBI Taxonomy" id="1033263"/>
    <lineage>
        <taxon>Eukaryota</taxon>
        <taxon>Fungi</taxon>
        <taxon>Dikarya</taxon>
        <taxon>Basidiomycota</taxon>
        <taxon>Agaricomycotina</taxon>
        <taxon>Agaricomycetes</taxon>
        <taxon>Agaricomycetidae</taxon>
        <taxon>Agaricales</taxon>
        <taxon>Marasmiineae</taxon>
        <taxon>Mycenaceae</taxon>
        <taxon>Mycena</taxon>
    </lineage>
</organism>
<comment type="caution">
    <text evidence="1">The sequence shown here is derived from an EMBL/GenBank/DDBJ whole genome shotgun (WGS) entry which is preliminary data.</text>
</comment>
<dbReference type="Proteomes" id="UP001221757">
    <property type="component" value="Unassembled WGS sequence"/>
</dbReference>
<feature type="non-terminal residue" evidence="1">
    <location>
        <position position="308"/>
    </location>
</feature>